<feature type="signal peptide" evidence="6">
    <location>
        <begin position="1"/>
        <end position="20"/>
    </location>
</feature>
<dbReference type="Pfam" id="PF01565">
    <property type="entry name" value="FAD_binding_4"/>
    <property type="match status" value="1"/>
</dbReference>
<dbReference type="Gene3D" id="3.40.462.20">
    <property type="match status" value="1"/>
</dbReference>
<sequence>MRYYHLFFILPTFILTAVAAVPEFGVASIGHQRLPRNFDHGLRAILSPHASISHNVSSAPRWSEYHAPRPGAVVNVATEHDVQAVVQFCLKHNVPFLAQTGGHGWIDSFHLGRHGLLINLRGLNRTTFNDQRTEARVQGGAVISEVIAEAYANDAQILTGNCNCVGTMGAALGGGYGNLMGLYGFSVDNILSMEVVLANGSAVTVSANQSTDLWWALRGAGPNFGIITSAVMKAYPMPRAKNVAWTGGLYFTEDKIEQIAQAINDTALRAPMNVFLYYTTAGPPSFTPTVLATTFYFGTEADGRAAFDWLLRIGPYKDTTAELSYDQWNTAANSFCIKGGRKPSYGAGFDEFSPSTWRQIWNAYVDFLKIPGTGYSTVLTECYSLSYAQSIPKSTSSFANRDIRFNGAVIPWYTDPSLDAQAQAFGSKVRDLWRSTDGFANNRTYINFAYGDETNEVVYDTSTPRLQKLKAEYDPRDVFNQWFNIPPA</sequence>
<keyword evidence="6" id="KW-0732">Signal</keyword>
<organism evidence="8 9">
    <name type="scientific">Heterodermia speciosa</name>
    <dbReference type="NCBI Taxonomy" id="116794"/>
    <lineage>
        <taxon>Eukaryota</taxon>
        <taxon>Fungi</taxon>
        <taxon>Dikarya</taxon>
        <taxon>Ascomycota</taxon>
        <taxon>Pezizomycotina</taxon>
        <taxon>Lecanoromycetes</taxon>
        <taxon>OSLEUM clade</taxon>
        <taxon>Lecanoromycetidae</taxon>
        <taxon>Caliciales</taxon>
        <taxon>Physciaceae</taxon>
        <taxon>Heterodermia</taxon>
    </lineage>
</organism>
<dbReference type="InterPro" id="IPR006094">
    <property type="entry name" value="Oxid_FAD_bind_N"/>
</dbReference>
<accession>A0A8H3ECY3</accession>
<dbReference type="Pfam" id="PF08031">
    <property type="entry name" value="BBE"/>
    <property type="match status" value="1"/>
</dbReference>
<dbReference type="Gene3D" id="3.30.465.10">
    <property type="match status" value="1"/>
</dbReference>
<feature type="domain" description="FAD-binding PCMH-type" evidence="7">
    <location>
        <begin position="66"/>
        <end position="237"/>
    </location>
</feature>
<evidence type="ECO:0000256" key="2">
    <source>
        <dbReference type="ARBA" id="ARBA00005466"/>
    </source>
</evidence>
<evidence type="ECO:0000256" key="3">
    <source>
        <dbReference type="ARBA" id="ARBA00022630"/>
    </source>
</evidence>
<dbReference type="GO" id="GO:0016491">
    <property type="term" value="F:oxidoreductase activity"/>
    <property type="evidence" value="ECO:0007669"/>
    <property type="project" value="UniProtKB-KW"/>
</dbReference>
<dbReference type="GO" id="GO:0071949">
    <property type="term" value="F:FAD binding"/>
    <property type="evidence" value="ECO:0007669"/>
    <property type="project" value="InterPro"/>
</dbReference>
<keyword evidence="3" id="KW-0285">Flavoprotein</keyword>
<dbReference type="PANTHER" id="PTHR42973">
    <property type="entry name" value="BINDING OXIDOREDUCTASE, PUTATIVE (AFU_ORTHOLOGUE AFUA_1G17690)-RELATED"/>
    <property type="match status" value="1"/>
</dbReference>
<dbReference type="InterPro" id="IPR036318">
    <property type="entry name" value="FAD-bd_PCMH-like_sf"/>
</dbReference>
<comment type="similarity">
    <text evidence="2">Belongs to the oxygen-dependent FAD-linked oxidoreductase family.</text>
</comment>
<evidence type="ECO:0000313" key="8">
    <source>
        <dbReference type="EMBL" id="CAF9904234.1"/>
    </source>
</evidence>
<keyword evidence="4" id="KW-0274">FAD</keyword>
<dbReference type="Proteomes" id="UP000664521">
    <property type="component" value="Unassembled WGS sequence"/>
</dbReference>
<reference evidence="8" key="1">
    <citation type="submission" date="2021-03" db="EMBL/GenBank/DDBJ databases">
        <authorList>
            <person name="Tagirdzhanova G."/>
        </authorList>
    </citation>
    <scope>NUCLEOTIDE SEQUENCE</scope>
</reference>
<dbReference type="Gene3D" id="3.30.43.10">
    <property type="entry name" value="Uridine Diphospho-n-acetylenolpyruvylglucosamine Reductase, domain 2"/>
    <property type="match status" value="1"/>
</dbReference>
<evidence type="ECO:0000313" key="9">
    <source>
        <dbReference type="Proteomes" id="UP000664521"/>
    </source>
</evidence>
<dbReference type="PANTHER" id="PTHR42973:SF39">
    <property type="entry name" value="FAD-BINDING PCMH-TYPE DOMAIN-CONTAINING PROTEIN"/>
    <property type="match status" value="1"/>
</dbReference>
<name>A0A8H3ECY3_9LECA</name>
<evidence type="ECO:0000256" key="6">
    <source>
        <dbReference type="SAM" id="SignalP"/>
    </source>
</evidence>
<evidence type="ECO:0000256" key="5">
    <source>
        <dbReference type="ARBA" id="ARBA00023002"/>
    </source>
</evidence>
<evidence type="ECO:0000256" key="4">
    <source>
        <dbReference type="ARBA" id="ARBA00022827"/>
    </source>
</evidence>
<protein>
    <recommendedName>
        <fullName evidence="7">FAD-binding PCMH-type domain-containing protein</fullName>
    </recommendedName>
</protein>
<dbReference type="InterPro" id="IPR012951">
    <property type="entry name" value="BBE"/>
</dbReference>
<dbReference type="OrthoDB" id="415825at2759"/>
<proteinExistence type="inferred from homology"/>
<feature type="chain" id="PRO_5034323057" description="FAD-binding PCMH-type domain-containing protein" evidence="6">
    <location>
        <begin position="21"/>
        <end position="488"/>
    </location>
</feature>
<gene>
    <name evidence="8" type="ORF">HETSPECPRED_003455</name>
</gene>
<comment type="caution">
    <text evidence="8">The sequence shown here is derived from an EMBL/GenBank/DDBJ whole genome shotgun (WGS) entry which is preliminary data.</text>
</comment>
<dbReference type="InterPro" id="IPR050416">
    <property type="entry name" value="FAD-linked_Oxidoreductase"/>
</dbReference>
<dbReference type="AlphaFoldDB" id="A0A8H3ECY3"/>
<dbReference type="InterPro" id="IPR016169">
    <property type="entry name" value="FAD-bd_PCMH_sub2"/>
</dbReference>
<keyword evidence="5" id="KW-0560">Oxidoreductase</keyword>
<dbReference type="PROSITE" id="PS51387">
    <property type="entry name" value="FAD_PCMH"/>
    <property type="match status" value="1"/>
</dbReference>
<dbReference type="EMBL" id="CAJPDS010000002">
    <property type="protein sequence ID" value="CAF9904234.1"/>
    <property type="molecule type" value="Genomic_DNA"/>
</dbReference>
<dbReference type="InterPro" id="IPR016167">
    <property type="entry name" value="FAD-bd_PCMH_sub1"/>
</dbReference>
<evidence type="ECO:0000256" key="1">
    <source>
        <dbReference type="ARBA" id="ARBA00001974"/>
    </source>
</evidence>
<keyword evidence="9" id="KW-1185">Reference proteome</keyword>
<comment type="cofactor">
    <cofactor evidence="1">
        <name>FAD</name>
        <dbReference type="ChEBI" id="CHEBI:57692"/>
    </cofactor>
</comment>
<dbReference type="SUPFAM" id="SSF56176">
    <property type="entry name" value="FAD-binding/transporter-associated domain-like"/>
    <property type="match status" value="1"/>
</dbReference>
<dbReference type="InterPro" id="IPR016166">
    <property type="entry name" value="FAD-bd_PCMH"/>
</dbReference>
<evidence type="ECO:0000259" key="7">
    <source>
        <dbReference type="PROSITE" id="PS51387"/>
    </source>
</evidence>